<comment type="caution">
    <text evidence="2">The sequence shown here is derived from an EMBL/GenBank/DDBJ whole genome shotgun (WGS) entry which is preliminary data.</text>
</comment>
<evidence type="ECO:0000313" key="3">
    <source>
        <dbReference type="Proteomes" id="UP001341840"/>
    </source>
</evidence>
<feature type="region of interest" description="Disordered" evidence="1">
    <location>
        <begin position="46"/>
        <end position="68"/>
    </location>
</feature>
<sequence length="144" mass="16749">MRTPETTLGHEENNCQEAAKDTDIGGKESKYLGSWLKAEIIGSVVQTEKGQRKEDNEGQQARRQIHKQKMSEIPLEKLERLTMIEVKQEESETYILKTYEFARAFWFHTPFRIRSSSDPESDATRWIEFCYGPVLRPNSQGIRP</sequence>
<feature type="region of interest" description="Disordered" evidence="1">
    <location>
        <begin position="1"/>
        <end position="22"/>
    </location>
</feature>
<protein>
    <submittedName>
        <fullName evidence="2">Uncharacterized protein</fullName>
    </submittedName>
</protein>
<name>A0ABU6WQR3_9FABA</name>
<evidence type="ECO:0000313" key="2">
    <source>
        <dbReference type="EMBL" id="MED6187664.1"/>
    </source>
</evidence>
<organism evidence="2 3">
    <name type="scientific">Stylosanthes scabra</name>
    <dbReference type="NCBI Taxonomy" id="79078"/>
    <lineage>
        <taxon>Eukaryota</taxon>
        <taxon>Viridiplantae</taxon>
        <taxon>Streptophyta</taxon>
        <taxon>Embryophyta</taxon>
        <taxon>Tracheophyta</taxon>
        <taxon>Spermatophyta</taxon>
        <taxon>Magnoliopsida</taxon>
        <taxon>eudicotyledons</taxon>
        <taxon>Gunneridae</taxon>
        <taxon>Pentapetalae</taxon>
        <taxon>rosids</taxon>
        <taxon>fabids</taxon>
        <taxon>Fabales</taxon>
        <taxon>Fabaceae</taxon>
        <taxon>Papilionoideae</taxon>
        <taxon>50 kb inversion clade</taxon>
        <taxon>dalbergioids sensu lato</taxon>
        <taxon>Dalbergieae</taxon>
        <taxon>Pterocarpus clade</taxon>
        <taxon>Stylosanthes</taxon>
    </lineage>
</organism>
<proteinExistence type="predicted"/>
<reference evidence="2 3" key="1">
    <citation type="journal article" date="2023" name="Plants (Basel)">
        <title>Bridging the Gap: Combining Genomics and Transcriptomics Approaches to Understand Stylosanthes scabra, an Orphan Legume from the Brazilian Caatinga.</title>
        <authorList>
            <person name="Ferreira-Neto J.R.C."/>
            <person name="da Silva M.D."/>
            <person name="Binneck E."/>
            <person name="de Melo N.F."/>
            <person name="da Silva R.H."/>
            <person name="de Melo A.L.T.M."/>
            <person name="Pandolfi V."/>
            <person name="Bustamante F.O."/>
            <person name="Brasileiro-Vidal A.C."/>
            <person name="Benko-Iseppon A.M."/>
        </authorList>
    </citation>
    <scope>NUCLEOTIDE SEQUENCE [LARGE SCALE GENOMIC DNA]</scope>
    <source>
        <tissue evidence="2">Leaves</tissue>
    </source>
</reference>
<dbReference type="EMBL" id="JASCZI010182330">
    <property type="protein sequence ID" value="MED6187664.1"/>
    <property type="molecule type" value="Genomic_DNA"/>
</dbReference>
<gene>
    <name evidence="2" type="ORF">PIB30_078526</name>
</gene>
<accession>A0ABU6WQR3</accession>
<dbReference type="Proteomes" id="UP001341840">
    <property type="component" value="Unassembled WGS sequence"/>
</dbReference>
<keyword evidence="3" id="KW-1185">Reference proteome</keyword>
<evidence type="ECO:0000256" key="1">
    <source>
        <dbReference type="SAM" id="MobiDB-lite"/>
    </source>
</evidence>
<feature type="compositionally biased region" description="Basic and acidic residues" evidence="1">
    <location>
        <begin position="8"/>
        <end position="22"/>
    </location>
</feature>